<keyword evidence="2" id="KW-1185">Reference proteome</keyword>
<comment type="caution">
    <text evidence="1">The sequence shown here is derived from an EMBL/GenBank/DDBJ whole genome shotgun (WGS) entry which is preliminary data.</text>
</comment>
<dbReference type="Proteomes" id="UP000481153">
    <property type="component" value="Unassembled WGS sequence"/>
</dbReference>
<evidence type="ECO:0000313" key="1">
    <source>
        <dbReference type="EMBL" id="KAF0727186.1"/>
    </source>
</evidence>
<dbReference type="AlphaFoldDB" id="A0A6G0WIY2"/>
<sequence length="116" mass="12634">MEKDDKEIGVAVPVVAADAVVSSLQMDFLVEETSMFRGSARFVWRQFVINGQTLQVRDKTSSVVLAGMPTAQVSLVELSPSNNTFQLMHANESKLTLLCLSPTARDKFTAALELSA</sequence>
<name>A0A6G0WIY2_9STRA</name>
<reference evidence="1 2" key="1">
    <citation type="submission" date="2019-07" db="EMBL/GenBank/DDBJ databases">
        <title>Genomics analysis of Aphanomyces spp. identifies a new class of oomycete effector associated with host adaptation.</title>
        <authorList>
            <person name="Gaulin E."/>
        </authorList>
    </citation>
    <scope>NUCLEOTIDE SEQUENCE [LARGE SCALE GENOMIC DNA]</scope>
    <source>
        <strain evidence="1 2">ATCC 201684</strain>
    </source>
</reference>
<dbReference type="EMBL" id="VJMJ01000200">
    <property type="protein sequence ID" value="KAF0727186.1"/>
    <property type="molecule type" value="Genomic_DNA"/>
</dbReference>
<protein>
    <recommendedName>
        <fullName evidence="3">RanBD1 domain-containing protein</fullName>
    </recommendedName>
</protein>
<evidence type="ECO:0000313" key="2">
    <source>
        <dbReference type="Proteomes" id="UP000481153"/>
    </source>
</evidence>
<gene>
    <name evidence="1" type="ORF">Ae201684_014716</name>
</gene>
<evidence type="ECO:0008006" key="3">
    <source>
        <dbReference type="Google" id="ProtNLM"/>
    </source>
</evidence>
<proteinExistence type="predicted"/>
<accession>A0A6G0WIY2</accession>
<organism evidence="1 2">
    <name type="scientific">Aphanomyces euteiches</name>
    <dbReference type="NCBI Taxonomy" id="100861"/>
    <lineage>
        <taxon>Eukaryota</taxon>
        <taxon>Sar</taxon>
        <taxon>Stramenopiles</taxon>
        <taxon>Oomycota</taxon>
        <taxon>Saprolegniomycetes</taxon>
        <taxon>Saprolegniales</taxon>
        <taxon>Verrucalvaceae</taxon>
        <taxon>Aphanomyces</taxon>
    </lineage>
</organism>
<dbReference type="VEuPathDB" id="FungiDB:AeMF1_000102"/>